<protein>
    <submittedName>
        <fullName evidence="1">Nonsense-mediated mRNA decay protein 5</fullName>
    </submittedName>
</protein>
<dbReference type="EMBL" id="QTSX02003636">
    <property type="protein sequence ID" value="KAJ9069363.1"/>
    <property type="molecule type" value="Genomic_DNA"/>
</dbReference>
<dbReference type="Proteomes" id="UP001165960">
    <property type="component" value="Unassembled WGS sequence"/>
</dbReference>
<evidence type="ECO:0000313" key="2">
    <source>
        <dbReference type="Proteomes" id="UP001165960"/>
    </source>
</evidence>
<reference evidence="1" key="1">
    <citation type="submission" date="2022-04" db="EMBL/GenBank/DDBJ databases">
        <title>Genome of the entomopathogenic fungus Entomophthora muscae.</title>
        <authorList>
            <person name="Elya C."/>
            <person name="Lovett B.R."/>
            <person name="Lee E."/>
            <person name="Macias A.M."/>
            <person name="Hajek A.E."/>
            <person name="De Bivort B.L."/>
            <person name="Kasson M.T."/>
            <person name="De Fine Licht H.H."/>
            <person name="Stajich J.E."/>
        </authorList>
    </citation>
    <scope>NUCLEOTIDE SEQUENCE</scope>
    <source>
        <strain evidence="1">Berkeley</strain>
    </source>
</reference>
<accession>A0ACC2T430</accession>
<comment type="caution">
    <text evidence="1">The sequence shown here is derived from an EMBL/GenBank/DDBJ whole genome shotgun (WGS) entry which is preliminary data.</text>
</comment>
<keyword evidence="2" id="KW-1185">Reference proteome</keyword>
<organism evidence="1 2">
    <name type="scientific">Entomophthora muscae</name>
    <dbReference type="NCBI Taxonomy" id="34485"/>
    <lineage>
        <taxon>Eukaryota</taxon>
        <taxon>Fungi</taxon>
        <taxon>Fungi incertae sedis</taxon>
        <taxon>Zoopagomycota</taxon>
        <taxon>Entomophthoromycotina</taxon>
        <taxon>Entomophthoromycetes</taxon>
        <taxon>Entomophthorales</taxon>
        <taxon>Entomophthoraceae</taxon>
        <taxon>Entomophthora</taxon>
    </lineage>
</organism>
<evidence type="ECO:0000313" key="1">
    <source>
        <dbReference type="EMBL" id="KAJ9069363.1"/>
    </source>
</evidence>
<gene>
    <name evidence="1" type="primary">NMD5_2</name>
    <name evidence="1" type="ORF">DSO57_1019196</name>
</gene>
<sequence length="1023" mass="115348">MDISAVHQLFFNTMAADLAVRQQAEDQLKQLDSSPDMLGLVLQLIDFNETLGNVKLAAAIYLKNRIRRDWESYEGKTTVTISPANQATIKSLILEVMSRAPENIRAILTSAIGTILIKDFPKAWPEFLPTVTLLVKSDNINLAYCGLLALHELFRVYQFKSSKKEAHFGQLIDNIFPRLNAVGLEMVSQDSNEAAIMVHLCLKMYYKGIRTVLPKSQQEPATLISWGNLFIQVIEKAVPNQLLPEDAGEREVVPWVKTRKWGYHCLNSLFERYGNPASIDKSSKYYRFAQKFVKHFAPNILKAYLEQVDKAISGTSWLSRKCAFLTSMFFTECVHHKSTWNLLLPHTEKLITQFIYPQLCYSNEDEEEMEDNPSEFLHRRLMNSLDKVVDSEASIELLSCMVDRRKKHTFDGILAFASNIMSKHHGASGAACDREKDGALALIESVADVIVKSGETSQEKVAQFFIQFVFPELNSANPLLRYRACSMIHVYSDLDFSEPAVVEAFKGVVGCLGHPQLIVRVGSALALQGLVPYQCVSEFVVPLLPQITEQLLLLTTQIDMENLAQVLELLVEIFPTELAPYSVRLCESLIGTLHRLMKEITRTDENDLEDCTEEDTDKIFTAMGVLKTIGTIVISLDENRPTLEQLECLIIPTVKQIFVRRIDAIYVETFEAIDCCIYSMRAVSPMIWDLFETIYTIACEEDSTYLSEICTTFDNFVGFGTDRFIQEPDLQLKLLCLFGKTMADEHSMVDSRSSVCKLMLSMLLHFQTAAVNMVEPILQVTRTHLTKPQDTHGGSLPNHLIKLTVACFIIDAPLTIRFMESNEWTGAFFTLWLSKLSSFVGVHDKKLSITAICKILAYPHSFYPATIQSGWHDLLLAILENFKTLPEAIERYKEALKRCGEDSEDAKSSATHEQDDDASDDENDVEDIDEGPEPEDSEASTCSELLDSDYSEDDALESDLSKSPLNKMDVYIIFQDIFHHIESSDPAGFSALIHGLTEEQHQAIQKVLQTATENRTNPPQAAE</sequence>
<proteinExistence type="predicted"/>
<name>A0ACC2T430_9FUNG</name>